<accession>X1CXW2</accession>
<proteinExistence type="predicted"/>
<evidence type="ECO:0000313" key="1">
    <source>
        <dbReference type="EMBL" id="GAG97777.1"/>
    </source>
</evidence>
<dbReference type="EMBL" id="BART01025184">
    <property type="protein sequence ID" value="GAG97777.1"/>
    <property type="molecule type" value="Genomic_DNA"/>
</dbReference>
<sequence>MAMALSGINLAGISAWCSELIIHEESETYFLSVAGYQSAVKGIIANFLEHRSITANVDGKYFTRFDHRLIIQSIT</sequence>
<name>X1CXW2_9ZZZZ</name>
<organism evidence="1">
    <name type="scientific">marine sediment metagenome</name>
    <dbReference type="NCBI Taxonomy" id="412755"/>
    <lineage>
        <taxon>unclassified sequences</taxon>
        <taxon>metagenomes</taxon>
        <taxon>ecological metagenomes</taxon>
    </lineage>
</organism>
<reference evidence="1" key="1">
    <citation type="journal article" date="2014" name="Front. Microbiol.">
        <title>High frequency of phylogenetically diverse reductive dehalogenase-homologous genes in deep subseafloor sedimentary metagenomes.</title>
        <authorList>
            <person name="Kawai M."/>
            <person name="Futagami T."/>
            <person name="Toyoda A."/>
            <person name="Takaki Y."/>
            <person name="Nishi S."/>
            <person name="Hori S."/>
            <person name="Arai W."/>
            <person name="Tsubouchi T."/>
            <person name="Morono Y."/>
            <person name="Uchiyama I."/>
            <person name="Ito T."/>
            <person name="Fujiyama A."/>
            <person name="Inagaki F."/>
            <person name="Takami H."/>
        </authorList>
    </citation>
    <scope>NUCLEOTIDE SEQUENCE</scope>
    <source>
        <strain evidence="1">Expedition CK06-06</strain>
    </source>
</reference>
<gene>
    <name evidence="1" type="ORF">S01H4_45264</name>
</gene>
<protein>
    <submittedName>
        <fullName evidence="1">Uncharacterized protein</fullName>
    </submittedName>
</protein>
<feature type="non-terminal residue" evidence="1">
    <location>
        <position position="75"/>
    </location>
</feature>
<comment type="caution">
    <text evidence="1">The sequence shown here is derived from an EMBL/GenBank/DDBJ whole genome shotgun (WGS) entry which is preliminary data.</text>
</comment>
<dbReference type="AlphaFoldDB" id="X1CXW2"/>